<dbReference type="Proteomes" id="UP000190657">
    <property type="component" value="Unassembled WGS sequence"/>
</dbReference>
<gene>
    <name evidence="3" type="ORF">SAMN02745114_01616</name>
</gene>
<dbReference type="EMBL" id="FUWW01000023">
    <property type="protein sequence ID" value="SJZ79212.1"/>
    <property type="molecule type" value="Genomic_DNA"/>
</dbReference>
<accession>A0A1T4NIY3</accession>
<organism evidence="3 4">
    <name type="scientific">Eubacterium coprostanoligenes</name>
    <dbReference type="NCBI Taxonomy" id="290054"/>
    <lineage>
        <taxon>Bacteria</taxon>
        <taxon>Bacillati</taxon>
        <taxon>Bacillota</taxon>
        <taxon>Clostridia</taxon>
        <taxon>Eubacteriales</taxon>
        <taxon>Eubacteriaceae</taxon>
        <taxon>Eubacterium</taxon>
    </lineage>
</organism>
<reference evidence="3 4" key="1">
    <citation type="submission" date="2017-02" db="EMBL/GenBank/DDBJ databases">
        <authorList>
            <person name="Peterson S.W."/>
        </authorList>
    </citation>
    <scope>NUCLEOTIDE SEQUENCE [LARGE SCALE GENOMIC DNA]</scope>
    <source>
        <strain evidence="3 4">ATCC 51222</strain>
    </source>
</reference>
<evidence type="ECO:0000256" key="1">
    <source>
        <dbReference type="PIRSR" id="PIRSR001220-1"/>
    </source>
</evidence>
<evidence type="ECO:0000259" key="2">
    <source>
        <dbReference type="Pfam" id="PF00710"/>
    </source>
</evidence>
<keyword evidence="4" id="KW-1185">Reference proteome</keyword>
<dbReference type="PRINTS" id="PR00139">
    <property type="entry name" value="ASNGLNASE"/>
</dbReference>
<dbReference type="InterPro" id="IPR006034">
    <property type="entry name" value="Asparaginase/glutaminase-like"/>
</dbReference>
<dbReference type="PANTHER" id="PTHR11707">
    <property type="entry name" value="L-ASPARAGINASE"/>
    <property type="match status" value="1"/>
</dbReference>
<protein>
    <submittedName>
        <fullName evidence="3">L-asparaginase</fullName>
    </submittedName>
</protein>
<dbReference type="AlphaFoldDB" id="A0A1T4NIY3"/>
<dbReference type="GO" id="GO:0004067">
    <property type="term" value="F:asparaginase activity"/>
    <property type="evidence" value="ECO:0007669"/>
    <property type="project" value="UniProtKB-UniRule"/>
</dbReference>
<dbReference type="PIRSF" id="PIRSF001220">
    <property type="entry name" value="L-ASNase_gatD"/>
    <property type="match status" value="1"/>
</dbReference>
<dbReference type="Gene3D" id="3.40.50.1170">
    <property type="entry name" value="L-asparaginase, N-terminal domain"/>
    <property type="match status" value="1"/>
</dbReference>
<dbReference type="InterPro" id="IPR027474">
    <property type="entry name" value="L-asparaginase_N"/>
</dbReference>
<dbReference type="SMART" id="SM00870">
    <property type="entry name" value="Asparaginase"/>
    <property type="match status" value="1"/>
</dbReference>
<dbReference type="PIRSF" id="PIRSF500176">
    <property type="entry name" value="L_ASNase"/>
    <property type="match status" value="1"/>
</dbReference>
<dbReference type="Pfam" id="PF00710">
    <property type="entry name" value="Asparaginase"/>
    <property type="match status" value="1"/>
</dbReference>
<evidence type="ECO:0000313" key="3">
    <source>
        <dbReference type="EMBL" id="SJZ79212.1"/>
    </source>
</evidence>
<dbReference type="SUPFAM" id="SSF53774">
    <property type="entry name" value="Glutaminase/Asparaginase"/>
    <property type="match status" value="1"/>
</dbReference>
<feature type="active site" description="O-isoaspartyl threonine intermediate" evidence="1">
    <location>
        <position position="12"/>
    </location>
</feature>
<name>A0A1T4NIY3_9FIRM</name>
<dbReference type="RefSeq" id="WP_078769049.1">
    <property type="nucleotide sequence ID" value="NZ_FUWW01000023.1"/>
</dbReference>
<dbReference type="STRING" id="290054.SAMN02745114_01616"/>
<dbReference type="OrthoDB" id="9788068at2"/>
<feature type="domain" description="L-asparaginase N-terminal" evidence="2">
    <location>
        <begin position="3"/>
        <end position="136"/>
    </location>
</feature>
<evidence type="ECO:0000313" key="4">
    <source>
        <dbReference type="Proteomes" id="UP000190657"/>
    </source>
</evidence>
<dbReference type="PANTHER" id="PTHR11707:SF28">
    <property type="entry name" value="60 KDA LYSOPHOSPHOLIPASE"/>
    <property type="match status" value="1"/>
</dbReference>
<dbReference type="PROSITE" id="PS51732">
    <property type="entry name" value="ASN_GLN_ASE_3"/>
    <property type="match status" value="1"/>
</dbReference>
<sequence length="261" mass="28733">MNKILVIGLGGTIGSVAGESISLDDNCLKILDVTEHTNVQFDTVSPFKVLSENMTKALWQKLIDCLDEVDFSKYKGVIILHGSDTLAFTSAIIANAFADKNIVLVASDKPVENPLSNAKTNFDTAVAHILAGNNGVYASYNGIKKANCITSADINDEFRAISHFPKPTNKKKISNKNVLIIRPYISMDFGIYNLENVDEVLIEMYHSATVPNSAKEFTKSLNIPYHFVTHKMSADYETAQDIENIIFGTTIENAYAMSILE</sequence>
<dbReference type="InterPro" id="IPR036152">
    <property type="entry name" value="Asp/glu_Ase-like_sf"/>
</dbReference>
<dbReference type="InterPro" id="IPR037152">
    <property type="entry name" value="L-asparaginase_N_sf"/>
</dbReference>
<proteinExistence type="predicted"/>